<dbReference type="EMBL" id="JAWDKA010000002">
    <property type="protein sequence ID" value="MDV0441284.1"/>
    <property type="molecule type" value="Genomic_DNA"/>
</dbReference>
<evidence type="ECO:0000256" key="2">
    <source>
        <dbReference type="ARBA" id="ARBA00022803"/>
    </source>
</evidence>
<dbReference type="PANTHER" id="PTHR44943">
    <property type="entry name" value="CELLULOSE SYNTHASE OPERON PROTEIN C"/>
    <property type="match status" value="1"/>
</dbReference>
<dbReference type="GO" id="GO:0008233">
    <property type="term" value="F:peptidase activity"/>
    <property type="evidence" value="ECO:0007669"/>
    <property type="project" value="UniProtKB-KW"/>
</dbReference>
<gene>
    <name evidence="4" type="primary">bepA_2</name>
    <name evidence="4" type="ORF">McpAg1_04670</name>
</gene>
<evidence type="ECO:0000256" key="3">
    <source>
        <dbReference type="PROSITE-ProRule" id="PRU00339"/>
    </source>
</evidence>
<accession>A0AAE4MBQ4</accession>
<dbReference type="Pfam" id="PF14559">
    <property type="entry name" value="TPR_19"/>
    <property type="match status" value="1"/>
</dbReference>
<dbReference type="PANTHER" id="PTHR44943:SF8">
    <property type="entry name" value="TPR REPEAT-CONTAINING PROTEIN MJ0263"/>
    <property type="match status" value="1"/>
</dbReference>
<dbReference type="InterPro" id="IPR019734">
    <property type="entry name" value="TPR_rpt"/>
</dbReference>
<dbReference type="Pfam" id="PF13174">
    <property type="entry name" value="TPR_6"/>
    <property type="match status" value="1"/>
</dbReference>
<dbReference type="PROSITE" id="PS50005">
    <property type="entry name" value="TPR"/>
    <property type="match status" value="2"/>
</dbReference>
<feature type="repeat" description="TPR" evidence="3">
    <location>
        <begin position="179"/>
        <end position="212"/>
    </location>
</feature>
<evidence type="ECO:0000256" key="1">
    <source>
        <dbReference type="ARBA" id="ARBA00022737"/>
    </source>
</evidence>
<protein>
    <submittedName>
        <fullName evidence="4">Beta-barrel assembly-enhancing protease</fullName>
        <ecNumber evidence="4">3.4.-.-</ecNumber>
    </submittedName>
</protein>
<evidence type="ECO:0000313" key="5">
    <source>
        <dbReference type="Proteomes" id="UP001273136"/>
    </source>
</evidence>
<keyword evidence="4" id="KW-0645">Protease</keyword>
<dbReference type="Proteomes" id="UP001273136">
    <property type="component" value="Unassembled WGS sequence"/>
</dbReference>
<dbReference type="Pfam" id="PF13432">
    <property type="entry name" value="TPR_16"/>
    <property type="match status" value="2"/>
</dbReference>
<dbReference type="GO" id="GO:0006508">
    <property type="term" value="P:proteolysis"/>
    <property type="evidence" value="ECO:0007669"/>
    <property type="project" value="UniProtKB-KW"/>
</dbReference>
<evidence type="ECO:0000313" key="4">
    <source>
        <dbReference type="EMBL" id="MDV0441284.1"/>
    </source>
</evidence>
<keyword evidence="1" id="KW-0677">Repeat</keyword>
<keyword evidence="2 3" id="KW-0802">TPR repeat</keyword>
<feature type="repeat" description="TPR" evidence="3">
    <location>
        <begin position="38"/>
        <end position="71"/>
    </location>
</feature>
<dbReference type="Gene3D" id="1.25.40.10">
    <property type="entry name" value="Tetratricopeptide repeat domain"/>
    <property type="match status" value="3"/>
</dbReference>
<dbReference type="InterPro" id="IPR051685">
    <property type="entry name" value="Ycf3/AcsC/BcsC/TPR_MFPF"/>
</dbReference>
<dbReference type="SUPFAM" id="SSF48452">
    <property type="entry name" value="TPR-like"/>
    <property type="match status" value="2"/>
</dbReference>
<reference evidence="4" key="1">
    <citation type="submission" date="2023-06" db="EMBL/GenBank/DDBJ databases">
        <title>Genome sequence of Methancorpusculaceae sp. Ag1.</title>
        <authorList>
            <person name="Protasov E."/>
            <person name="Platt K."/>
            <person name="Poehlein A."/>
            <person name="Daniel R."/>
            <person name="Brune A."/>
        </authorList>
    </citation>
    <scope>NUCLEOTIDE SEQUENCE</scope>
    <source>
        <strain evidence="4">Ag1</strain>
    </source>
</reference>
<dbReference type="RefSeq" id="WP_338093676.1">
    <property type="nucleotide sequence ID" value="NZ_JAWDKA010000002.1"/>
</dbReference>
<proteinExistence type="predicted"/>
<dbReference type="SMART" id="SM00028">
    <property type="entry name" value="TPR"/>
    <property type="match status" value="7"/>
</dbReference>
<dbReference type="AlphaFoldDB" id="A0AAE4MBQ4"/>
<organism evidence="4 5">
    <name type="scientific">Methanorbis furvi</name>
    <dbReference type="NCBI Taxonomy" id="3028299"/>
    <lineage>
        <taxon>Archaea</taxon>
        <taxon>Methanobacteriati</taxon>
        <taxon>Methanobacteriota</taxon>
        <taxon>Stenosarchaea group</taxon>
        <taxon>Methanomicrobia</taxon>
        <taxon>Methanomicrobiales</taxon>
        <taxon>Methanocorpusculaceae</taxon>
        <taxon>Methanorbis</taxon>
    </lineage>
</organism>
<keyword evidence="4" id="KW-0378">Hydrolase</keyword>
<keyword evidence="5" id="KW-1185">Reference proteome</keyword>
<dbReference type="EC" id="3.4.-.-" evidence="4"/>
<sequence length="336" mass="37813">MSTPSVQTAEHLAAERKFREAAELYRELLKLEENAKNTDLWCALGKALMQDQQFYDAIDAFGTATDLEPENPAFMAALGNALAEVHQYEEAKLWFEKAAGLEDNITYLLKAGDMLAYLGKHDEALVYYTLLSSKYPENADLLHRKAKILRHLKRESDSMETIVEEIRLRKEEVQRSPTAVSYAKLAAAYKRISLWQEAAEMYAQAVTLDPTNPGYHMFLGSALITNGKTDEGVAEYEKAANLSYEDFPSLMRVAESATKFGQYDEAIRLYTRALAVRNINGDAWVGIAYALLMMKNAADAQAFFEMAKATGSMREIPWADKLHKSYKTEALDKAFP</sequence>
<name>A0AAE4MBQ4_9EURY</name>
<dbReference type="InterPro" id="IPR011990">
    <property type="entry name" value="TPR-like_helical_dom_sf"/>
</dbReference>
<comment type="caution">
    <text evidence="4">The sequence shown here is derived from an EMBL/GenBank/DDBJ whole genome shotgun (WGS) entry which is preliminary data.</text>
</comment>